<keyword evidence="3" id="KW-1185">Reference proteome</keyword>
<dbReference type="AlphaFoldDB" id="A0A9P1BYD9"/>
<dbReference type="OrthoDB" id="1889791at2759"/>
<name>A0A9P1BYD9_9DINO</name>
<evidence type="ECO:0000313" key="3">
    <source>
        <dbReference type="Proteomes" id="UP001152797"/>
    </source>
</evidence>
<dbReference type="Proteomes" id="UP001152797">
    <property type="component" value="Unassembled WGS sequence"/>
</dbReference>
<proteinExistence type="predicted"/>
<comment type="caution">
    <text evidence="1">The sequence shown here is derived from an EMBL/GenBank/DDBJ whole genome shotgun (WGS) entry which is preliminary data.</text>
</comment>
<dbReference type="EMBL" id="CAMXCT010000660">
    <property type="protein sequence ID" value="CAI3981774.1"/>
    <property type="molecule type" value="Genomic_DNA"/>
</dbReference>
<dbReference type="SUPFAM" id="SSF46579">
    <property type="entry name" value="Prefoldin"/>
    <property type="match status" value="1"/>
</dbReference>
<dbReference type="EMBL" id="CAMXCT020000660">
    <property type="protein sequence ID" value="CAL1135149.1"/>
    <property type="molecule type" value="Genomic_DNA"/>
</dbReference>
<dbReference type="EMBL" id="CAMXCT030000660">
    <property type="protein sequence ID" value="CAL4769086.1"/>
    <property type="molecule type" value="Genomic_DNA"/>
</dbReference>
<evidence type="ECO:0000313" key="2">
    <source>
        <dbReference type="EMBL" id="CAL1135149.1"/>
    </source>
</evidence>
<sequence>MALWFADDEQSRSTTLVELGTKKFTLQAAGKEALIQDVTPANHNTGAEVARYELESLPEKRTVYLKKGALYFLSSKKEALEKLQEKERMTSMKEKVLGLDTLE</sequence>
<gene>
    <name evidence="1" type="ORF">C1SCF055_LOCUS9534</name>
</gene>
<organism evidence="1">
    <name type="scientific">Cladocopium goreaui</name>
    <dbReference type="NCBI Taxonomy" id="2562237"/>
    <lineage>
        <taxon>Eukaryota</taxon>
        <taxon>Sar</taxon>
        <taxon>Alveolata</taxon>
        <taxon>Dinophyceae</taxon>
        <taxon>Suessiales</taxon>
        <taxon>Symbiodiniaceae</taxon>
        <taxon>Cladocopium</taxon>
    </lineage>
</organism>
<protein>
    <submittedName>
        <fullName evidence="1">Uncharacterized protein</fullName>
    </submittedName>
</protein>
<reference evidence="2" key="2">
    <citation type="submission" date="2024-04" db="EMBL/GenBank/DDBJ databases">
        <authorList>
            <person name="Chen Y."/>
            <person name="Shah S."/>
            <person name="Dougan E. K."/>
            <person name="Thang M."/>
            <person name="Chan C."/>
        </authorList>
    </citation>
    <scope>NUCLEOTIDE SEQUENCE [LARGE SCALE GENOMIC DNA]</scope>
</reference>
<evidence type="ECO:0000313" key="1">
    <source>
        <dbReference type="EMBL" id="CAI3981774.1"/>
    </source>
</evidence>
<accession>A0A9P1BYD9</accession>
<reference evidence="1" key="1">
    <citation type="submission" date="2022-10" db="EMBL/GenBank/DDBJ databases">
        <authorList>
            <person name="Chen Y."/>
            <person name="Dougan E. K."/>
            <person name="Chan C."/>
            <person name="Rhodes N."/>
            <person name="Thang M."/>
        </authorList>
    </citation>
    <scope>NUCLEOTIDE SEQUENCE</scope>
</reference>